<keyword evidence="3" id="KW-1185">Reference proteome</keyword>
<evidence type="ECO:0000313" key="2">
    <source>
        <dbReference type="EMBL" id="CAG8974526.1"/>
    </source>
</evidence>
<feature type="signal peptide" evidence="1">
    <location>
        <begin position="1"/>
        <end position="20"/>
    </location>
</feature>
<dbReference type="OrthoDB" id="5006988at2759"/>
<keyword evidence="1" id="KW-0732">Signal</keyword>
<protein>
    <submittedName>
        <fullName evidence="2">Uncharacterized protein</fullName>
    </submittedName>
</protein>
<accession>A0A9N9LN62</accession>
<sequence length="107" mass="11189">MQFTARILLLLLSAAASIQASWTVPADQPDGVYSVSVDEAGIAHHELLEPPTVERRALVNSAISPKPALLSRADITINLNHGDTDAVVGNLKSQCGSGGVMGAHLSY</sequence>
<name>A0A9N9LN62_9HELO</name>
<dbReference type="AlphaFoldDB" id="A0A9N9LN62"/>
<dbReference type="Proteomes" id="UP000701801">
    <property type="component" value="Unassembled WGS sequence"/>
</dbReference>
<feature type="chain" id="PRO_5040162901" evidence="1">
    <location>
        <begin position="21"/>
        <end position="107"/>
    </location>
</feature>
<dbReference type="EMBL" id="CAJVRM010000108">
    <property type="protein sequence ID" value="CAG8974526.1"/>
    <property type="molecule type" value="Genomic_DNA"/>
</dbReference>
<proteinExistence type="predicted"/>
<gene>
    <name evidence="2" type="ORF">HYALB_00005796</name>
</gene>
<evidence type="ECO:0000313" key="3">
    <source>
        <dbReference type="Proteomes" id="UP000701801"/>
    </source>
</evidence>
<evidence type="ECO:0000256" key="1">
    <source>
        <dbReference type="SAM" id="SignalP"/>
    </source>
</evidence>
<reference evidence="2" key="1">
    <citation type="submission" date="2021-07" db="EMBL/GenBank/DDBJ databases">
        <authorList>
            <person name="Durling M."/>
        </authorList>
    </citation>
    <scope>NUCLEOTIDE SEQUENCE</scope>
</reference>
<organism evidence="2 3">
    <name type="scientific">Hymenoscyphus albidus</name>
    <dbReference type="NCBI Taxonomy" id="595503"/>
    <lineage>
        <taxon>Eukaryota</taxon>
        <taxon>Fungi</taxon>
        <taxon>Dikarya</taxon>
        <taxon>Ascomycota</taxon>
        <taxon>Pezizomycotina</taxon>
        <taxon>Leotiomycetes</taxon>
        <taxon>Helotiales</taxon>
        <taxon>Helotiaceae</taxon>
        <taxon>Hymenoscyphus</taxon>
    </lineage>
</organism>
<comment type="caution">
    <text evidence="2">The sequence shown here is derived from an EMBL/GenBank/DDBJ whole genome shotgun (WGS) entry which is preliminary data.</text>
</comment>